<dbReference type="EMBL" id="ACHA02000002">
    <property type="protein sequence ID" value="EFK59258.1"/>
    <property type="molecule type" value="Genomic_DNA"/>
</dbReference>
<dbReference type="Proteomes" id="UP000006258">
    <property type="component" value="Unassembled WGS sequence"/>
</dbReference>
<dbReference type="RefSeq" id="WP_002996795.1">
    <property type="nucleotide sequence ID" value="NZ_GL379771.1"/>
</dbReference>
<sequence>MVGIVFLSISGYTESQYIQTVDAVLIDLADGLGTGFITGLWQYQTQGYLLFTRLGLFLRNTCLFTACQGSKNEEKD</sequence>
<evidence type="ECO:0000313" key="2">
    <source>
        <dbReference type="Proteomes" id="UP000006258"/>
    </source>
</evidence>
<reference evidence="1" key="1">
    <citation type="submission" date="2010-07" db="EMBL/GenBank/DDBJ databases">
        <authorList>
            <person name="Muzny D."/>
            <person name="Qin X."/>
            <person name="Buhay C."/>
            <person name="Dugan-Rocha S."/>
            <person name="Ding Y."/>
            <person name="Chen G."/>
            <person name="Hawes A."/>
            <person name="Holder M."/>
            <person name="Jhangiani S."/>
            <person name="Johnson A."/>
            <person name="Khan Z."/>
            <person name="Li Z."/>
            <person name="Liu W."/>
            <person name="Liu X."/>
            <person name="Perez L."/>
            <person name="Shen H."/>
            <person name="Wang Q."/>
            <person name="Watt J."/>
            <person name="Xi L."/>
            <person name="Xin Y."/>
            <person name="Zhou J."/>
            <person name="Deng J."/>
            <person name="Jiang H."/>
            <person name="Liu Y."/>
            <person name="Qu J."/>
            <person name="Song X.-Z."/>
            <person name="Zhang L."/>
            <person name="Villasana D."/>
            <person name="Johnson A."/>
            <person name="Liu J."/>
            <person name="Liyanage D."/>
            <person name="Lorensuhewa L."/>
            <person name="Robinson T."/>
            <person name="Song A."/>
            <person name="Song B.-B."/>
            <person name="Dinh H."/>
            <person name="Thornton R."/>
            <person name="Coyle M."/>
            <person name="Francisco L."/>
            <person name="Jackson L."/>
            <person name="Javaid M."/>
            <person name="Korchina V."/>
            <person name="Kovar C."/>
            <person name="Mata R."/>
            <person name="Mathew T."/>
            <person name="Ngo R."/>
            <person name="Nguyen L."/>
            <person name="Nguyen N."/>
            <person name="Okwuonu G."/>
            <person name="Ongeri F."/>
            <person name="Pham C."/>
            <person name="Simmons D."/>
            <person name="Wilczek-Boney K."/>
            <person name="Hale W."/>
            <person name="Jakkamsetti A."/>
            <person name="Pham P."/>
            <person name="Ruth R."/>
            <person name="San Lucas F."/>
            <person name="Warren J."/>
            <person name="Zhang J."/>
            <person name="Zhao Z."/>
            <person name="Zhou C."/>
            <person name="Zhu D."/>
            <person name="Lee S."/>
            <person name="Bess C."/>
            <person name="Blankenburg K."/>
            <person name="Forbes L."/>
            <person name="Fu Q."/>
            <person name="Gubbala S."/>
            <person name="Hirani K."/>
            <person name="Jayaseelan J.C."/>
            <person name="Lara F."/>
            <person name="Munidasa M."/>
            <person name="Palculict T."/>
            <person name="Patil S."/>
            <person name="Pu L.-L."/>
            <person name="Saada N."/>
            <person name="Tang L."/>
            <person name="Weissenberger G."/>
            <person name="Zhu Y."/>
            <person name="Hemphill L."/>
            <person name="Shang Y."/>
            <person name="Youmans B."/>
            <person name="Ayvaz T."/>
            <person name="Ross M."/>
            <person name="Santibanez J."/>
            <person name="Aqrawi P."/>
            <person name="Gross S."/>
            <person name="Joshi V."/>
            <person name="Fowler G."/>
            <person name="Nazareth L."/>
            <person name="Reid J."/>
            <person name="Worley K."/>
            <person name="Petrosino J."/>
            <person name="Highlander S."/>
            <person name="Gibbs R."/>
        </authorList>
    </citation>
    <scope>NUCLEOTIDE SEQUENCE [LARGE SCALE GENOMIC DNA]</scope>
    <source>
        <strain evidence="1">ATCC 33861</strain>
    </source>
</reference>
<dbReference type="HOGENOM" id="CLU_2652619_0_0_10"/>
<proteinExistence type="predicted"/>
<comment type="caution">
    <text evidence="1">The sequence shown here is derived from an EMBL/GenBank/DDBJ whole genome shotgun (WGS) entry which is preliminary data.</text>
</comment>
<gene>
    <name evidence="1" type="ORF">HMPREF0766_10175</name>
</gene>
<accession>D7VGQ6</accession>
<protein>
    <submittedName>
        <fullName evidence="1">Uncharacterized protein</fullName>
    </submittedName>
</protein>
<organism evidence="1 2">
    <name type="scientific">Sphingobacterium spiritivorum ATCC 33861</name>
    <dbReference type="NCBI Taxonomy" id="525373"/>
    <lineage>
        <taxon>Bacteria</taxon>
        <taxon>Pseudomonadati</taxon>
        <taxon>Bacteroidota</taxon>
        <taxon>Sphingobacteriia</taxon>
        <taxon>Sphingobacteriales</taxon>
        <taxon>Sphingobacteriaceae</taxon>
        <taxon>Sphingobacterium</taxon>
    </lineage>
</organism>
<evidence type="ECO:0000313" key="1">
    <source>
        <dbReference type="EMBL" id="EFK59258.1"/>
    </source>
</evidence>
<name>D7VGQ6_SPHSI</name>
<keyword evidence="2" id="KW-1185">Reference proteome</keyword>
<dbReference type="AlphaFoldDB" id="D7VGQ6"/>
<dbReference type="GeneID" id="95431548"/>